<gene>
    <name evidence="18" type="ORF">K1Y79_23815</name>
</gene>
<dbReference type="InterPro" id="IPR010105">
    <property type="entry name" value="TonB_sidphr_rcpt"/>
</dbReference>
<reference evidence="18 19" key="1">
    <citation type="submission" date="2021-08" db="EMBL/GenBank/DDBJ databases">
        <title>The genome sequence of Chitinophaga sp. B61.</title>
        <authorList>
            <person name="Zhang X."/>
        </authorList>
    </citation>
    <scope>NUCLEOTIDE SEQUENCE [LARGE SCALE GENOMIC DNA]</scope>
    <source>
        <strain evidence="18 19">B61</strain>
    </source>
</reference>
<evidence type="ECO:0000313" key="19">
    <source>
        <dbReference type="Proteomes" id="UP000812961"/>
    </source>
</evidence>
<keyword evidence="8" id="KW-0408">Iron</keyword>
<dbReference type="PANTHER" id="PTHR32552:SF68">
    <property type="entry name" value="FERRICHROME OUTER MEMBRANE TRANSPORTER_PHAGE RECEPTOR"/>
    <property type="match status" value="1"/>
</dbReference>
<evidence type="ECO:0000256" key="1">
    <source>
        <dbReference type="ARBA" id="ARBA00004571"/>
    </source>
</evidence>
<evidence type="ECO:0000256" key="15">
    <source>
        <dbReference type="RuleBase" id="RU003357"/>
    </source>
</evidence>
<dbReference type="PANTHER" id="PTHR32552">
    <property type="entry name" value="FERRICHROME IRON RECEPTOR-RELATED"/>
    <property type="match status" value="1"/>
</dbReference>
<evidence type="ECO:0000256" key="11">
    <source>
        <dbReference type="ARBA" id="ARBA00023136"/>
    </source>
</evidence>
<dbReference type="NCBIfam" id="TIGR01783">
    <property type="entry name" value="TonB-siderophor"/>
    <property type="match status" value="1"/>
</dbReference>
<protein>
    <submittedName>
        <fullName evidence="18">TonB-dependent receptor</fullName>
    </submittedName>
</protein>
<feature type="domain" description="TonB-dependent receptor plug" evidence="17">
    <location>
        <begin position="133"/>
        <end position="232"/>
    </location>
</feature>
<keyword evidence="11 14" id="KW-0472">Membrane</keyword>
<dbReference type="SUPFAM" id="SSF56935">
    <property type="entry name" value="Porins"/>
    <property type="match status" value="1"/>
</dbReference>
<dbReference type="CDD" id="cd01347">
    <property type="entry name" value="ligand_gated_channel"/>
    <property type="match status" value="1"/>
</dbReference>
<keyword evidence="10 15" id="KW-0798">TonB box</keyword>
<feature type="domain" description="TonB-dependent receptor-like beta-barrel" evidence="16">
    <location>
        <begin position="308"/>
        <end position="755"/>
    </location>
</feature>
<evidence type="ECO:0000259" key="16">
    <source>
        <dbReference type="Pfam" id="PF00593"/>
    </source>
</evidence>
<evidence type="ECO:0000256" key="7">
    <source>
        <dbReference type="ARBA" id="ARBA00022729"/>
    </source>
</evidence>
<evidence type="ECO:0000256" key="2">
    <source>
        <dbReference type="ARBA" id="ARBA00009810"/>
    </source>
</evidence>
<dbReference type="InterPro" id="IPR037066">
    <property type="entry name" value="Plug_dom_sf"/>
</dbReference>
<evidence type="ECO:0000256" key="5">
    <source>
        <dbReference type="ARBA" id="ARBA00022496"/>
    </source>
</evidence>
<keyword evidence="12 18" id="KW-0675">Receptor</keyword>
<keyword evidence="9" id="KW-0406">Ion transport</keyword>
<dbReference type="Gene3D" id="2.170.130.10">
    <property type="entry name" value="TonB-dependent receptor, plug domain"/>
    <property type="match status" value="1"/>
</dbReference>
<evidence type="ECO:0000256" key="10">
    <source>
        <dbReference type="ARBA" id="ARBA00023077"/>
    </source>
</evidence>
<name>A0ABS7GI65_9BACT</name>
<keyword evidence="3 14" id="KW-0813">Transport</keyword>
<dbReference type="SUPFAM" id="SSF49464">
    <property type="entry name" value="Carboxypeptidase regulatory domain-like"/>
    <property type="match status" value="1"/>
</dbReference>
<dbReference type="Pfam" id="PF13715">
    <property type="entry name" value="CarbopepD_reg_2"/>
    <property type="match status" value="1"/>
</dbReference>
<keyword evidence="4 14" id="KW-1134">Transmembrane beta strand</keyword>
<dbReference type="Proteomes" id="UP000812961">
    <property type="component" value="Unassembled WGS sequence"/>
</dbReference>
<dbReference type="Pfam" id="PF07715">
    <property type="entry name" value="Plug"/>
    <property type="match status" value="1"/>
</dbReference>
<dbReference type="RefSeq" id="WP_220252698.1">
    <property type="nucleotide sequence ID" value="NZ_JAICCF010000004.1"/>
</dbReference>
<evidence type="ECO:0000256" key="8">
    <source>
        <dbReference type="ARBA" id="ARBA00023004"/>
    </source>
</evidence>
<evidence type="ECO:0000256" key="9">
    <source>
        <dbReference type="ARBA" id="ARBA00023065"/>
    </source>
</evidence>
<evidence type="ECO:0000256" key="12">
    <source>
        <dbReference type="ARBA" id="ARBA00023170"/>
    </source>
</evidence>
<dbReference type="PROSITE" id="PS52016">
    <property type="entry name" value="TONB_DEPENDENT_REC_3"/>
    <property type="match status" value="1"/>
</dbReference>
<evidence type="ECO:0000256" key="4">
    <source>
        <dbReference type="ARBA" id="ARBA00022452"/>
    </source>
</evidence>
<comment type="subcellular location">
    <subcellularLocation>
        <location evidence="1 14">Cell outer membrane</location>
        <topology evidence="1 14">Multi-pass membrane protein</topology>
    </subcellularLocation>
</comment>
<keyword evidence="13 14" id="KW-0998">Cell outer membrane</keyword>
<organism evidence="18 19">
    <name type="scientific">Chitinophaga rhizophila</name>
    <dbReference type="NCBI Taxonomy" id="2866212"/>
    <lineage>
        <taxon>Bacteria</taxon>
        <taxon>Pseudomonadati</taxon>
        <taxon>Bacteroidota</taxon>
        <taxon>Chitinophagia</taxon>
        <taxon>Chitinophagales</taxon>
        <taxon>Chitinophagaceae</taxon>
        <taxon>Chitinophaga</taxon>
    </lineage>
</organism>
<dbReference type="EMBL" id="JAICCF010000004">
    <property type="protein sequence ID" value="MBW8687384.1"/>
    <property type="molecule type" value="Genomic_DNA"/>
</dbReference>
<accession>A0ABS7GI65</accession>
<dbReference type="InterPro" id="IPR039426">
    <property type="entry name" value="TonB-dep_rcpt-like"/>
</dbReference>
<evidence type="ECO:0000256" key="3">
    <source>
        <dbReference type="ARBA" id="ARBA00022448"/>
    </source>
</evidence>
<keyword evidence="19" id="KW-1185">Reference proteome</keyword>
<dbReference type="InterPro" id="IPR000531">
    <property type="entry name" value="Beta-barrel_TonB"/>
</dbReference>
<keyword evidence="6 14" id="KW-0812">Transmembrane</keyword>
<dbReference type="InterPro" id="IPR008969">
    <property type="entry name" value="CarboxyPept-like_regulatory"/>
</dbReference>
<proteinExistence type="inferred from homology"/>
<evidence type="ECO:0000256" key="13">
    <source>
        <dbReference type="ARBA" id="ARBA00023237"/>
    </source>
</evidence>
<evidence type="ECO:0000313" key="18">
    <source>
        <dbReference type="EMBL" id="MBW8687384.1"/>
    </source>
</evidence>
<keyword evidence="5" id="KW-0410">Iron transport</keyword>
<comment type="similarity">
    <text evidence="2 14 15">Belongs to the TonB-dependent receptor family.</text>
</comment>
<dbReference type="Pfam" id="PF00593">
    <property type="entry name" value="TonB_dep_Rec_b-barrel"/>
    <property type="match status" value="1"/>
</dbReference>
<evidence type="ECO:0000259" key="17">
    <source>
        <dbReference type="Pfam" id="PF07715"/>
    </source>
</evidence>
<sequence length="789" mass="88969">MPAIRLLFFATIFLFFLIQPVIGQILLKGVITEAGSNQPVSKASVTIPGTSLGTKTDSVGAFNLLIYQFPKLIYISCVGYKSQQVPIEDSILSILLEPVGPQILNEFNVTSKYYKQYSLNTVSSALRLQTPLINLSQHIQEISQEVIRDQAAFNMTEGISRNVSGVVRQEVSNNLGPYMFMRGGQISSLRNGIDLTPIYRGPVPEDVAIIDRVEFIKGPSLFMSNIGDPAGTFNVVTKQPTGIKRQSVDVMLGNWDFYRVAADLSGVLDKKKRLQYCMNIMGMATNSFVKYDFNRRFLIAPVLKYVLNDRTSITAEYNFQQFRYGLMSPIVMSPDGFGTLPNDFTITEKSLPPYHVTDHTAFLTFSHRFNDQWQVTVRGAMMRNDKEGIYMWVTGVNTADPHILLRNPKYDLDRAVVFSEQAFINGKFHTGSVKHQLLAGIDVNQKKFLADSYISYDTYLDGYGNAQPTYYPLDIQAPQYGTLIPRYHTPGGIRNGNTRQEIAYYSLYVLDELSAFKDKLRLTFGGRFTGICTDNIISGLTTSSADKVFTPRLGISYSILPAFTVYALHDKTIVPQAGITSSGTVIQPLKGRNYEIGFKKNWMAGRWNSTLAFYKIHRTGIMSADPDNSQYRIQVGETRAQGFDIDITGQLFRHLNVVINYAYNDATIERDINKLLIGTPTPMYVKHVQNTWLNYELPLEEENTFSFSLGYQFQGGRGERYATANQQITPDFFRLDAGIGWKCNKININVLVNNLLNKHLIATPWFRGGLYYWVPQASINGRLALSYNF</sequence>
<evidence type="ECO:0000256" key="6">
    <source>
        <dbReference type="ARBA" id="ARBA00022692"/>
    </source>
</evidence>
<comment type="caution">
    <text evidence="18">The sequence shown here is derived from an EMBL/GenBank/DDBJ whole genome shotgun (WGS) entry which is preliminary data.</text>
</comment>
<keyword evidence="7" id="KW-0732">Signal</keyword>
<dbReference type="InterPro" id="IPR012910">
    <property type="entry name" value="Plug_dom"/>
</dbReference>
<evidence type="ECO:0000256" key="14">
    <source>
        <dbReference type="PROSITE-ProRule" id="PRU01360"/>
    </source>
</evidence>
<dbReference type="Gene3D" id="2.40.170.20">
    <property type="entry name" value="TonB-dependent receptor, beta-barrel domain"/>
    <property type="match status" value="1"/>
</dbReference>
<dbReference type="InterPro" id="IPR036942">
    <property type="entry name" value="Beta-barrel_TonB_sf"/>
</dbReference>